<organism evidence="2 3">
    <name type="scientific">Streptomyces rhizosphaericus</name>
    <dbReference type="NCBI Taxonomy" id="114699"/>
    <lineage>
        <taxon>Bacteria</taxon>
        <taxon>Bacillati</taxon>
        <taxon>Actinomycetota</taxon>
        <taxon>Actinomycetes</taxon>
        <taxon>Kitasatosporales</taxon>
        <taxon>Streptomycetaceae</taxon>
        <taxon>Streptomyces</taxon>
        <taxon>Streptomyces violaceusniger group</taxon>
    </lineage>
</organism>
<dbReference type="EMBL" id="BAAAIE010000207">
    <property type="protein sequence ID" value="GAA1004221.1"/>
    <property type="molecule type" value="Genomic_DNA"/>
</dbReference>
<gene>
    <name evidence="2" type="ORF">GCM10009576_097500</name>
</gene>
<keyword evidence="3" id="KW-1185">Reference proteome</keyword>
<protein>
    <submittedName>
        <fullName evidence="2">Uncharacterized protein</fullName>
    </submittedName>
</protein>
<name>A0ABN1STG9_9ACTN</name>
<proteinExistence type="predicted"/>
<evidence type="ECO:0000256" key="1">
    <source>
        <dbReference type="SAM" id="SignalP"/>
    </source>
</evidence>
<evidence type="ECO:0000313" key="2">
    <source>
        <dbReference type="EMBL" id="GAA1004221.1"/>
    </source>
</evidence>
<dbReference type="PROSITE" id="PS51318">
    <property type="entry name" value="TAT"/>
    <property type="match status" value="1"/>
</dbReference>
<feature type="chain" id="PRO_5047317434" evidence="1">
    <location>
        <begin position="33"/>
        <end position="243"/>
    </location>
</feature>
<accession>A0ABN1STG9</accession>
<comment type="caution">
    <text evidence="2">The sequence shown here is derived from an EMBL/GenBank/DDBJ whole genome shotgun (WGS) entry which is preliminary data.</text>
</comment>
<dbReference type="InterPro" id="IPR006311">
    <property type="entry name" value="TAT_signal"/>
</dbReference>
<sequence length="243" mass="26633">MMHSIRRRGFVTSAGLTLAGLAFSLFPGTAQADDATTAEQILNYTAYLKTASLEDDQARETLDQFQNLSGTEKARFVTLINDPDFVSKFLYATTSEPAASGERVELAGGDVVIEYENSGGASDGLPPNDDSAAQASRVRDMWASYAVNDKILGIKVSQVKVRTNYQVKGKDTRKVYPGSATHFLYVPGCSFSHSPVKEWISSPPADNAQSETVWTADCWGSSWDKRERVWGDYRGFVGGYLKE</sequence>
<keyword evidence="1" id="KW-0732">Signal</keyword>
<dbReference type="Proteomes" id="UP001500033">
    <property type="component" value="Unassembled WGS sequence"/>
</dbReference>
<evidence type="ECO:0000313" key="3">
    <source>
        <dbReference type="Proteomes" id="UP001500033"/>
    </source>
</evidence>
<reference evidence="2 3" key="1">
    <citation type="journal article" date="2019" name="Int. J. Syst. Evol. Microbiol.">
        <title>The Global Catalogue of Microorganisms (GCM) 10K type strain sequencing project: providing services to taxonomists for standard genome sequencing and annotation.</title>
        <authorList>
            <consortium name="The Broad Institute Genomics Platform"/>
            <consortium name="The Broad Institute Genome Sequencing Center for Infectious Disease"/>
            <person name="Wu L."/>
            <person name="Ma J."/>
        </authorList>
    </citation>
    <scope>NUCLEOTIDE SEQUENCE [LARGE SCALE GENOMIC DNA]</scope>
    <source>
        <strain evidence="2 3">JCM 11445</strain>
    </source>
</reference>
<feature type="signal peptide" evidence="1">
    <location>
        <begin position="1"/>
        <end position="32"/>
    </location>
</feature>